<dbReference type="Proteomes" id="UP001321473">
    <property type="component" value="Unassembled WGS sequence"/>
</dbReference>
<dbReference type="AlphaFoldDB" id="A0AAQ4EUU4"/>
<organism evidence="1 2">
    <name type="scientific">Amblyomma americanum</name>
    <name type="common">Lone star tick</name>
    <dbReference type="NCBI Taxonomy" id="6943"/>
    <lineage>
        <taxon>Eukaryota</taxon>
        <taxon>Metazoa</taxon>
        <taxon>Ecdysozoa</taxon>
        <taxon>Arthropoda</taxon>
        <taxon>Chelicerata</taxon>
        <taxon>Arachnida</taxon>
        <taxon>Acari</taxon>
        <taxon>Parasitiformes</taxon>
        <taxon>Ixodida</taxon>
        <taxon>Ixodoidea</taxon>
        <taxon>Ixodidae</taxon>
        <taxon>Amblyomminae</taxon>
        <taxon>Amblyomma</taxon>
    </lineage>
</organism>
<proteinExistence type="predicted"/>
<evidence type="ECO:0000313" key="2">
    <source>
        <dbReference type="Proteomes" id="UP001321473"/>
    </source>
</evidence>
<keyword evidence="2" id="KW-1185">Reference proteome</keyword>
<dbReference type="EMBL" id="JARKHS020010750">
    <property type="protein sequence ID" value="KAK8778442.1"/>
    <property type="molecule type" value="Genomic_DNA"/>
</dbReference>
<protein>
    <submittedName>
        <fullName evidence="1">Uncharacterized protein</fullName>
    </submittedName>
</protein>
<comment type="caution">
    <text evidence="1">The sequence shown here is derived from an EMBL/GenBank/DDBJ whole genome shotgun (WGS) entry which is preliminary data.</text>
</comment>
<name>A0AAQ4EUU4_AMBAM</name>
<accession>A0AAQ4EUU4</accession>
<gene>
    <name evidence="1" type="ORF">V5799_020212</name>
</gene>
<sequence length="492" mass="56038">MYVSCVRNDFEPEHAFADAGRALREALNLRSTSALYVPALIVKITALLRIDFFVRVRLEHAQGAHRYRVQVSGDEARSIDQQVLAHVDYTASVFDLRDTPLNLTPIHRDVLYAMSEAPSARSEFASEHRYVGQDNTAVGGQMMWRAALELLGLWHPRMTIFSDDPLVLQRLMKLFLVSWQDMSVFYVFHLSTWNLVRSSIGDRYTLAFPGPWQDSCSRELMQYSELWAAAAAYKKSSAATDLIIASFVDELLNHVQSEIDRLFKDVTLSVVNELSFMLPTQRFPEDWSAPNASDSYWANKLMVSEWLTGTVLPPSREDLQGTTPAQRIFLGVDVYADVRDDAGDMVFVNDALVGVDLAKQVWQFVLEEYVTRRRSVKATRFLSCLQNTIRHRSMDQAALFLAVRSVLKIRKTVDWDRLFLSVGSLKPLSNSQIFYIAYLNQGLCKKALQGLEAEDNVRAHADVLRHVAHFQRAFKCFPIAIESRYCFDTNAL</sequence>
<reference evidence="1 2" key="1">
    <citation type="journal article" date="2023" name="Arcadia Sci">
        <title>De novo assembly of a long-read Amblyomma americanum tick genome.</title>
        <authorList>
            <person name="Chou S."/>
            <person name="Poskanzer K.E."/>
            <person name="Rollins M."/>
            <person name="Thuy-Boun P.S."/>
        </authorList>
    </citation>
    <scope>NUCLEOTIDE SEQUENCE [LARGE SCALE GENOMIC DNA]</scope>
    <source>
        <strain evidence="1">F_SG_1</strain>
        <tissue evidence="1">Salivary glands</tissue>
    </source>
</reference>
<evidence type="ECO:0000313" key="1">
    <source>
        <dbReference type="EMBL" id="KAK8778442.1"/>
    </source>
</evidence>